<name>A0ABN0ZIL1_9ACTN</name>
<comment type="caution">
    <text evidence="2">The sequence shown here is derived from an EMBL/GenBank/DDBJ whole genome shotgun (WGS) entry which is preliminary data.</text>
</comment>
<evidence type="ECO:0000313" key="3">
    <source>
        <dbReference type="Proteomes" id="UP001500909"/>
    </source>
</evidence>
<dbReference type="Proteomes" id="UP001500909">
    <property type="component" value="Unassembled WGS sequence"/>
</dbReference>
<sequence length="123" mass="13059">MAPGASPRARAGDGTGVTSNPLVCDLTGGRPHDRPPADLPREPAFPFFAADAGQRQACKVFRDPHGRVPQLEGQRWSAGDRCAPDVAEWTGHKSLDITFKVIRCLMPGSLGEAAEILELGLTA</sequence>
<evidence type="ECO:0008006" key="4">
    <source>
        <dbReference type="Google" id="ProtNLM"/>
    </source>
</evidence>
<organism evidence="2 3">
    <name type="scientific">Streptomyces olivaceiscleroticus</name>
    <dbReference type="NCBI Taxonomy" id="68245"/>
    <lineage>
        <taxon>Bacteria</taxon>
        <taxon>Bacillati</taxon>
        <taxon>Actinomycetota</taxon>
        <taxon>Actinomycetes</taxon>
        <taxon>Kitasatosporales</taxon>
        <taxon>Streptomycetaceae</taxon>
        <taxon>Streptomyces</taxon>
    </lineage>
</organism>
<reference evidence="2 3" key="1">
    <citation type="journal article" date="2019" name="Int. J. Syst. Evol. Microbiol.">
        <title>The Global Catalogue of Microorganisms (GCM) 10K type strain sequencing project: providing services to taxonomists for standard genome sequencing and annotation.</title>
        <authorList>
            <consortium name="The Broad Institute Genomics Platform"/>
            <consortium name="The Broad Institute Genome Sequencing Center for Infectious Disease"/>
            <person name="Wu L."/>
            <person name="Ma J."/>
        </authorList>
    </citation>
    <scope>NUCLEOTIDE SEQUENCE [LARGE SCALE GENOMIC DNA]</scope>
    <source>
        <strain evidence="2 3">JCM 4805</strain>
    </source>
</reference>
<feature type="compositionally biased region" description="Basic and acidic residues" evidence="1">
    <location>
        <begin position="30"/>
        <end position="41"/>
    </location>
</feature>
<feature type="region of interest" description="Disordered" evidence="1">
    <location>
        <begin position="1"/>
        <end position="43"/>
    </location>
</feature>
<accession>A0ABN0ZIL1</accession>
<protein>
    <recommendedName>
        <fullName evidence="4">Integrase</fullName>
    </recommendedName>
</protein>
<dbReference type="EMBL" id="BAAABY010000009">
    <property type="protein sequence ID" value="GAA0449086.1"/>
    <property type="molecule type" value="Genomic_DNA"/>
</dbReference>
<evidence type="ECO:0000256" key="1">
    <source>
        <dbReference type="SAM" id="MobiDB-lite"/>
    </source>
</evidence>
<proteinExistence type="predicted"/>
<evidence type="ECO:0000313" key="2">
    <source>
        <dbReference type="EMBL" id="GAA0449086.1"/>
    </source>
</evidence>
<keyword evidence="3" id="KW-1185">Reference proteome</keyword>
<gene>
    <name evidence="2" type="ORF">GCM10010361_11370</name>
</gene>